<dbReference type="AlphaFoldDB" id="A0A397JMI5"/>
<organism evidence="1 2">
    <name type="scientific">Diversispora epigaea</name>
    <dbReference type="NCBI Taxonomy" id="1348612"/>
    <lineage>
        <taxon>Eukaryota</taxon>
        <taxon>Fungi</taxon>
        <taxon>Fungi incertae sedis</taxon>
        <taxon>Mucoromycota</taxon>
        <taxon>Glomeromycotina</taxon>
        <taxon>Glomeromycetes</taxon>
        <taxon>Diversisporales</taxon>
        <taxon>Diversisporaceae</taxon>
        <taxon>Diversispora</taxon>
    </lineage>
</organism>
<keyword evidence="2" id="KW-1185">Reference proteome</keyword>
<evidence type="ECO:0000313" key="1">
    <source>
        <dbReference type="EMBL" id="RHZ86384.1"/>
    </source>
</evidence>
<dbReference type="OrthoDB" id="2329962at2759"/>
<reference evidence="1 2" key="1">
    <citation type="submission" date="2018-08" db="EMBL/GenBank/DDBJ databases">
        <title>Genome and evolution of the arbuscular mycorrhizal fungus Diversispora epigaea (formerly Glomus versiforme) and its bacterial endosymbionts.</title>
        <authorList>
            <person name="Sun X."/>
            <person name="Fei Z."/>
            <person name="Harrison M."/>
        </authorList>
    </citation>
    <scope>NUCLEOTIDE SEQUENCE [LARGE SCALE GENOMIC DNA]</scope>
    <source>
        <strain evidence="1 2">IT104</strain>
    </source>
</reference>
<name>A0A397JMI5_9GLOM</name>
<dbReference type="Pfam" id="PF03860">
    <property type="entry name" value="Csp"/>
    <property type="match status" value="1"/>
</dbReference>
<sequence>MAQTSKSNFEQMKYCMDSSAACLNCAEHASDEGCARTCRINAELASCTAKLMSLNAPQLNTLIDLTIKSSKECAEMCIKHKNDHCQTCAHSCQNLAQSLRQVTE</sequence>
<evidence type="ECO:0000313" key="2">
    <source>
        <dbReference type="Proteomes" id="UP000266861"/>
    </source>
</evidence>
<proteinExistence type="predicted"/>
<dbReference type="Proteomes" id="UP000266861">
    <property type="component" value="Unassembled WGS sequence"/>
</dbReference>
<accession>A0A397JMI5</accession>
<evidence type="ECO:0008006" key="3">
    <source>
        <dbReference type="Google" id="ProtNLM"/>
    </source>
</evidence>
<dbReference type="EMBL" id="PQFF01000048">
    <property type="protein sequence ID" value="RHZ86384.1"/>
    <property type="molecule type" value="Genomic_DNA"/>
</dbReference>
<dbReference type="InterPro" id="IPR005560">
    <property type="entry name" value="Csp_YhjQ"/>
</dbReference>
<comment type="caution">
    <text evidence="1">The sequence shown here is derived from an EMBL/GenBank/DDBJ whole genome shotgun (WGS) entry which is preliminary data.</text>
</comment>
<gene>
    <name evidence="1" type="ORF">Glove_51g10</name>
</gene>
<dbReference type="Gene3D" id="1.20.1270.360">
    <property type="match status" value="1"/>
</dbReference>
<protein>
    <recommendedName>
        <fullName evidence="3">Four-helix bundle copper-binding protein</fullName>
    </recommendedName>
</protein>